<name>A0A075B3F5_ROZAC</name>
<feature type="region of interest" description="Disordered" evidence="1">
    <location>
        <begin position="19"/>
        <end position="87"/>
    </location>
</feature>
<feature type="compositionally biased region" description="Polar residues" evidence="1">
    <location>
        <begin position="45"/>
        <end position="62"/>
    </location>
</feature>
<feature type="region of interest" description="Disordered" evidence="1">
    <location>
        <begin position="144"/>
        <end position="203"/>
    </location>
</feature>
<protein>
    <submittedName>
        <fullName evidence="3">Uncharacterized protein</fullName>
    </submittedName>
</protein>
<evidence type="ECO:0000256" key="1">
    <source>
        <dbReference type="SAM" id="MobiDB-lite"/>
    </source>
</evidence>
<organism evidence="3 4">
    <name type="scientific">Rozella allomycis (strain CSF55)</name>
    <dbReference type="NCBI Taxonomy" id="988480"/>
    <lineage>
        <taxon>Eukaryota</taxon>
        <taxon>Fungi</taxon>
        <taxon>Fungi incertae sedis</taxon>
        <taxon>Cryptomycota</taxon>
        <taxon>Cryptomycota incertae sedis</taxon>
        <taxon>Rozella</taxon>
    </lineage>
</organism>
<accession>A0A075B3F5</accession>
<proteinExistence type="predicted"/>
<dbReference type="HOGENOM" id="CLU_1349572_0_0_1"/>
<dbReference type="EMBL" id="KE560397">
    <property type="protein sequence ID" value="EPZ36896.1"/>
    <property type="molecule type" value="Genomic_DNA"/>
</dbReference>
<feature type="compositionally biased region" description="Pro residues" evidence="1">
    <location>
        <begin position="76"/>
        <end position="87"/>
    </location>
</feature>
<evidence type="ECO:0000313" key="3">
    <source>
        <dbReference type="EMBL" id="EPZ36896.1"/>
    </source>
</evidence>
<feature type="compositionally biased region" description="Low complexity" evidence="1">
    <location>
        <begin position="183"/>
        <end position="194"/>
    </location>
</feature>
<gene>
    <name evidence="3" type="ORF">O9G_005440</name>
</gene>
<keyword evidence="2" id="KW-0732">Signal</keyword>
<dbReference type="AlphaFoldDB" id="A0A075B3F5"/>
<feature type="compositionally biased region" description="Low complexity" evidence="1">
    <location>
        <begin position="145"/>
        <end position="156"/>
    </location>
</feature>
<keyword evidence="4" id="KW-1185">Reference proteome</keyword>
<evidence type="ECO:0000256" key="2">
    <source>
        <dbReference type="SAM" id="SignalP"/>
    </source>
</evidence>
<evidence type="ECO:0000313" key="4">
    <source>
        <dbReference type="Proteomes" id="UP000030755"/>
    </source>
</evidence>
<feature type="chain" id="PRO_5013039899" evidence="2">
    <location>
        <begin position="16"/>
        <end position="203"/>
    </location>
</feature>
<dbReference type="Proteomes" id="UP000030755">
    <property type="component" value="Unassembled WGS sequence"/>
</dbReference>
<reference evidence="3 4" key="1">
    <citation type="journal article" date="2013" name="Curr. Biol.">
        <title>Shared signatures of parasitism and phylogenomics unite Cryptomycota and microsporidia.</title>
        <authorList>
            <person name="James T.Y."/>
            <person name="Pelin A."/>
            <person name="Bonen L."/>
            <person name="Ahrendt S."/>
            <person name="Sain D."/>
            <person name="Corradi N."/>
            <person name="Stajich J.E."/>
        </authorList>
    </citation>
    <scope>NUCLEOTIDE SEQUENCE [LARGE SCALE GENOMIC DNA]</scope>
    <source>
        <strain evidence="3 4">CSF55</strain>
    </source>
</reference>
<sequence>MKFIALLSGAAIVLASAPNRPPGFDAGRRAAAGNAPLITRRPRGQAQNNLPIPQASSSSHNNGAPAVTLPMGSAPLPLPLPTGPAPLPPMPTGPAPLPTGFALPNPLEFQPQVPAQRGVMRLPRARSPDAAAYHEGIPEHLRGFQGQSQASSSSSSNNGHNVVLPDPTGNGQRVTLPDPTQQLPPVNRRPPNFRLPRRFDNDE</sequence>
<feature type="signal peptide" evidence="2">
    <location>
        <begin position="1"/>
        <end position="15"/>
    </location>
</feature>
<feature type="compositionally biased region" description="Polar residues" evidence="1">
    <location>
        <begin position="169"/>
        <end position="181"/>
    </location>
</feature>